<dbReference type="Proteomes" id="UP000091857">
    <property type="component" value="Chromosome 2"/>
</dbReference>
<reference evidence="2" key="1">
    <citation type="journal article" date="2016" name="Nat. Biotechnol.">
        <title>Sequencing wild and cultivated cassava and related species reveals extensive interspecific hybridization and genetic diversity.</title>
        <authorList>
            <person name="Bredeson J.V."/>
            <person name="Lyons J.B."/>
            <person name="Prochnik S.E."/>
            <person name="Wu G.A."/>
            <person name="Ha C.M."/>
            <person name="Edsinger-Gonzales E."/>
            <person name="Grimwood J."/>
            <person name="Schmutz J."/>
            <person name="Rabbi I.Y."/>
            <person name="Egesi C."/>
            <person name="Nauluvula P."/>
            <person name="Lebot V."/>
            <person name="Ndunguru J."/>
            <person name="Mkamilo G."/>
            <person name="Bart R.S."/>
            <person name="Setter T.L."/>
            <person name="Gleadow R.M."/>
            <person name="Kulakow P."/>
            <person name="Ferguson M.E."/>
            <person name="Rounsley S."/>
            <person name="Rokhsar D.S."/>
        </authorList>
    </citation>
    <scope>NUCLEOTIDE SEQUENCE [LARGE SCALE GENOMIC DNA]</scope>
    <source>
        <strain evidence="2">cv. AM560-2</strain>
    </source>
</reference>
<name>A0ACB7IE01_MANES</name>
<protein>
    <submittedName>
        <fullName evidence="1">Uncharacterized protein</fullName>
    </submittedName>
</protein>
<dbReference type="EMBL" id="CM004388">
    <property type="protein sequence ID" value="KAG8661316.1"/>
    <property type="molecule type" value="Genomic_DNA"/>
</dbReference>
<comment type="caution">
    <text evidence="1">The sequence shown here is derived from an EMBL/GenBank/DDBJ whole genome shotgun (WGS) entry which is preliminary data.</text>
</comment>
<organism evidence="1 2">
    <name type="scientific">Manihot esculenta</name>
    <name type="common">Cassava</name>
    <name type="synonym">Jatropha manihot</name>
    <dbReference type="NCBI Taxonomy" id="3983"/>
    <lineage>
        <taxon>Eukaryota</taxon>
        <taxon>Viridiplantae</taxon>
        <taxon>Streptophyta</taxon>
        <taxon>Embryophyta</taxon>
        <taxon>Tracheophyta</taxon>
        <taxon>Spermatophyta</taxon>
        <taxon>Magnoliopsida</taxon>
        <taxon>eudicotyledons</taxon>
        <taxon>Gunneridae</taxon>
        <taxon>Pentapetalae</taxon>
        <taxon>rosids</taxon>
        <taxon>fabids</taxon>
        <taxon>Malpighiales</taxon>
        <taxon>Euphorbiaceae</taxon>
        <taxon>Crotonoideae</taxon>
        <taxon>Manihoteae</taxon>
        <taxon>Manihot</taxon>
    </lineage>
</organism>
<evidence type="ECO:0000313" key="2">
    <source>
        <dbReference type="Proteomes" id="UP000091857"/>
    </source>
</evidence>
<proteinExistence type="predicted"/>
<evidence type="ECO:0000313" key="1">
    <source>
        <dbReference type="EMBL" id="KAG8661316.1"/>
    </source>
</evidence>
<accession>A0ACB7IE01</accession>
<keyword evidence="2" id="KW-1185">Reference proteome</keyword>
<gene>
    <name evidence="1" type="ORF">MANES_02G223750v8</name>
</gene>
<sequence>MHTNFLPPLVLTSLSLSISSSLSRLLGIPLPYFVLARPTIIQVQCYNGVSTMNLLETFGFERI</sequence>